<dbReference type="STRING" id="1121416.SAMN02745220_00210"/>
<dbReference type="Gene3D" id="6.20.20.10">
    <property type="match status" value="1"/>
</dbReference>
<proteinExistence type="predicted"/>
<reference evidence="2 3" key="1">
    <citation type="submission" date="2016-12" db="EMBL/GenBank/DDBJ databases">
        <authorList>
            <person name="Song W.-J."/>
            <person name="Kurnit D.M."/>
        </authorList>
    </citation>
    <scope>NUCLEOTIDE SEQUENCE [LARGE SCALE GENOMIC DNA]</scope>
    <source>
        <strain evidence="2 3">DSM 18488</strain>
    </source>
</reference>
<dbReference type="SUPFAM" id="SSF57938">
    <property type="entry name" value="DnaJ/Hsp40 cysteine-rich domain"/>
    <property type="match status" value="1"/>
</dbReference>
<evidence type="ECO:0000313" key="3">
    <source>
        <dbReference type="Proteomes" id="UP000184603"/>
    </source>
</evidence>
<gene>
    <name evidence="2" type="ORF">SAMN02745220_00210</name>
</gene>
<accession>A0A1M7XW30</accession>
<organism evidence="2 3">
    <name type="scientific">Desulfopila aestuarii DSM 18488</name>
    <dbReference type="NCBI Taxonomy" id="1121416"/>
    <lineage>
        <taxon>Bacteria</taxon>
        <taxon>Pseudomonadati</taxon>
        <taxon>Thermodesulfobacteriota</taxon>
        <taxon>Desulfobulbia</taxon>
        <taxon>Desulfobulbales</taxon>
        <taxon>Desulfocapsaceae</taxon>
        <taxon>Desulfopila</taxon>
    </lineage>
</organism>
<feature type="compositionally biased region" description="Polar residues" evidence="1">
    <location>
        <begin position="59"/>
        <end position="70"/>
    </location>
</feature>
<feature type="region of interest" description="Disordered" evidence="1">
    <location>
        <begin position="48"/>
        <end position="70"/>
    </location>
</feature>
<dbReference type="Proteomes" id="UP000184603">
    <property type="component" value="Unassembled WGS sequence"/>
</dbReference>
<dbReference type="RefSeq" id="WP_073611575.1">
    <property type="nucleotide sequence ID" value="NZ_FRFE01000001.1"/>
</dbReference>
<protein>
    <recommendedName>
        <fullName evidence="4">DnaJ central domain-containing protein</fullName>
    </recommendedName>
</protein>
<dbReference type="EMBL" id="FRFE01000001">
    <property type="protein sequence ID" value="SHO42909.1"/>
    <property type="molecule type" value="Genomic_DNA"/>
</dbReference>
<keyword evidence="3" id="KW-1185">Reference proteome</keyword>
<evidence type="ECO:0000313" key="2">
    <source>
        <dbReference type="EMBL" id="SHO42909.1"/>
    </source>
</evidence>
<evidence type="ECO:0000256" key="1">
    <source>
        <dbReference type="SAM" id="MobiDB-lite"/>
    </source>
</evidence>
<sequence>MAEQQPTPKSARITCNGCGGSGQISFFRGVSRFVMDWDDCPDCLGTGYIEKPATEPKAGSQNNREIPSDK</sequence>
<dbReference type="InterPro" id="IPR036410">
    <property type="entry name" value="HSP_DnaJ_Cys-rich_dom_sf"/>
</dbReference>
<dbReference type="OrthoDB" id="5432673at2"/>
<name>A0A1M7XW30_9BACT</name>
<dbReference type="AlphaFoldDB" id="A0A1M7XW30"/>
<evidence type="ECO:0008006" key="4">
    <source>
        <dbReference type="Google" id="ProtNLM"/>
    </source>
</evidence>